<dbReference type="RefSeq" id="WP_079591256.1">
    <property type="nucleotide sequence ID" value="NZ_FUYX01000003.1"/>
</dbReference>
<feature type="transmembrane region" description="Helical" evidence="6">
    <location>
        <begin position="134"/>
        <end position="155"/>
    </location>
</feature>
<evidence type="ECO:0000313" key="8">
    <source>
        <dbReference type="Proteomes" id="UP000190130"/>
    </source>
</evidence>
<evidence type="ECO:0000256" key="6">
    <source>
        <dbReference type="SAM" id="Phobius"/>
    </source>
</evidence>
<keyword evidence="4 6" id="KW-1133">Transmembrane helix</keyword>
<feature type="transmembrane region" description="Helical" evidence="6">
    <location>
        <begin position="282"/>
        <end position="311"/>
    </location>
</feature>
<gene>
    <name evidence="7" type="ORF">SAMN05660750_01272</name>
</gene>
<feature type="transmembrane region" description="Helical" evidence="6">
    <location>
        <begin position="433"/>
        <end position="451"/>
    </location>
</feature>
<feature type="transmembrane region" description="Helical" evidence="6">
    <location>
        <begin position="200"/>
        <end position="223"/>
    </location>
</feature>
<evidence type="ECO:0000256" key="1">
    <source>
        <dbReference type="ARBA" id="ARBA00004651"/>
    </source>
</evidence>
<evidence type="ECO:0000256" key="3">
    <source>
        <dbReference type="ARBA" id="ARBA00022692"/>
    </source>
</evidence>
<dbReference type="PANTHER" id="PTHR30250:SF11">
    <property type="entry name" value="O-ANTIGEN TRANSPORTER-RELATED"/>
    <property type="match status" value="1"/>
</dbReference>
<dbReference type="AlphaFoldDB" id="A0A1T5CBF5"/>
<feature type="transmembrane region" description="Helical" evidence="6">
    <location>
        <begin position="350"/>
        <end position="372"/>
    </location>
</feature>
<feature type="transmembrane region" description="Helical" evidence="6">
    <location>
        <begin position="75"/>
        <end position="97"/>
    </location>
</feature>
<feature type="transmembrane region" description="Helical" evidence="6">
    <location>
        <begin position="34"/>
        <end position="54"/>
    </location>
</feature>
<evidence type="ECO:0000256" key="2">
    <source>
        <dbReference type="ARBA" id="ARBA00022475"/>
    </source>
</evidence>
<keyword evidence="2" id="KW-1003">Cell membrane</keyword>
<dbReference type="EMBL" id="FUYX01000003">
    <property type="protein sequence ID" value="SKB56666.1"/>
    <property type="molecule type" value="Genomic_DNA"/>
</dbReference>
<proteinExistence type="predicted"/>
<name>A0A1T5CBF5_9HYPH</name>
<feature type="transmembrane region" description="Helical" evidence="6">
    <location>
        <begin position="103"/>
        <end position="122"/>
    </location>
</feature>
<protein>
    <submittedName>
        <fullName evidence="7">Membrane protein involved in the export of O-antigen and teichoic acid</fullName>
    </submittedName>
</protein>
<accession>A0A1T5CBF5</accession>
<feature type="transmembrane region" description="Helical" evidence="6">
    <location>
        <begin position="243"/>
        <end position="261"/>
    </location>
</feature>
<reference evidence="7 8" key="1">
    <citation type="submission" date="2017-02" db="EMBL/GenBank/DDBJ databases">
        <authorList>
            <person name="Peterson S.W."/>
        </authorList>
    </citation>
    <scope>NUCLEOTIDE SEQUENCE [LARGE SCALE GENOMIC DNA]</scope>
    <source>
        <strain evidence="7 8">DSM 9653</strain>
    </source>
</reference>
<organism evidence="7 8">
    <name type="scientific">Bosea thiooxidans</name>
    <dbReference type="NCBI Taxonomy" id="53254"/>
    <lineage>
        <taxon>Bacteria</taxon>
        <taxon>Pseudomonadati</taxon>
        <taxon>Pseudomonadota</taxon>
        <taxon>Alphaproteobacteria</taxon>
        <taxon>Hyphomicrobiales</taxon>
        <taxon>Boseaceae</taxon>
        <taxon>Bosea</taxon>
    </lineage>
</organism>
<sequence>MAKLAALSAYFYQAALAFGLLIAISNLLTPADYAAYSLFVSLVQFAGIAFFEWLRFACSRFYPGPDPQSEATERGVITVEFLASAGLCLLSAALALVLDMPGWVGIAGAATAILQGGGELHLTMLRFRQEFRLFSWLQGSRASIIAAATLGGAMVSADFEHLVIAGLLGNLLYGLVALVASRRILPFAPRWDAAVSRQHVAYGSVSAGASVAGMLAPLGFKAILTGALGPAGAAGPMLALDLLQKPFVLIVSAIQAIRYPMLVTLFDREAETGELGRELGRYYALLAGFAVMVAAGIIAALDAAALLVIAADLREPFLRTAPLITLMALMRALIQTLLPTAAHLRRRLATIALLAVVDCVLMCGGALLAVRLSGGSDVAIVAGAAAGAALALAGGLAILRLLPFELPRLPLAAALAALAAAWGARAWLGADVWLSTGIALAGAAVASLPVLPRMLRWLAR</sequence>
<dbReference type="InterPro" id="IPR050833">
    <property type="entry name" value="Poly_Biosynth_Transport"/>
</dbReference>
<keyword evidence="5 6" id="KW-0472">Membrane</keyword>
<dbReference type="PANTHER" id="PTHR30250">
    <property type="entry name" value="PST FAMILY PREDICTED COLANIC ACID TRANSPORTER"/>
    <property type="match status" value="1"/>
</dbReference>
<keyword evidence="3 6" id="KW-0812">Transmembrane</keyword>
<dbReference type="GO" id="GO:0005886">
    <property type="term" value="C:plasma membrane"/>
    <property type="evidence" value="ECO:0007669"/>
    <property type="project" value="UniProtKB-SubCell"/>
</dbReference>
<evidence type="ECO:0000313" key="7">
    <source>
        <dbReference type="EMBL" id="SKB56666.1"/>
    </source>
</evidence>
<feature type="transmembrane region" description="Helical" evidence="6">
    <location>
        <begin position="317"/>
        <end position="338"/>
    </location>
</feature>
<dbReference type="OrthoDB" id="8160032at2"/>
<evidence type="ECO:0000256" key="5">
    <source>
        <dbReference type="ARBA" id="ARBA00023136"/>
    </source>
</evidence>
<dbReference type="Proteomes" id="UP000190130">
    <property type="component" value="Unassembled WGS sequence"/>
</dbReference>
<feature type="transmembrane region" description="Helical" evidence="6">
    <location>
        <begin position="409"/>
        <end position="427"/>
    </location>
</feature>
<evidence type="ECO:0000256" key="4">
    <source>
        <dbReference type="ARBA" id="ARBA00022989"/>
    </source>
</evidence>
<comment type="subcellular location">
    <subcellularLocation>
        <location evidence="1">Cell membrane</location>
        <topology evidence="1">Multi-pass membrane protein</topology>
    </subcellularLocation>
</comment>
<feature type="transmembrane region" description="Helical" evidence="6">
    <location>
        <begin position="161"/>
        <end position="180"/>
    </location>
</feature>
<feature type="transmembrane region" description="Helical" evidence="6">
    <location>
        <begin position="378"/>
        <end position="402"/>
    </location>
</feature>
<feature type="transmembrane region" description="Helical" evidence="6">
    <location>
        <begin position="7"/>
        <end position="28"/>
    </location>
</feature>